<evidence type="ECO:0000256" key="1">
    <source>
        <dbReference type="ARBA" id="ARBA00004479"/>
    </source>
</evidence>
<feature type="chain" id="PRO_5032862101" evidence="12">
    <location>
        <begin position="19"/>
        <end position="200"/>
    </location>
</feature>
<keyword evidence="2 11" id="KW-0812">Transmembrane</keyword>
<comment type="caution">
    <text evidence="14">The sequence shown here is derived from an EMBL/GenBank/DDBJ whole genome shotgun (WGS) entry which is preliminary data.</text>
</comment>
<keyword evidence="4" id="KW-0391">Immunity</keyword>
<keyword evidence="6" id="KW-1064">Adaptive immunity</keyword>
<evidence type="ECO:0000313" key="15">
    <source>
        <dbReference type="Proteomes" id="UP000621168"/>
    </source>
</evidence>
<evidence type="ECO:0000256" key="6">
    <source>
        <dbReference type="ARBA" id="ARBA00023130"/>
    </source>
</evidence>
<dbReference type="SMART" id="SM00409">
    <property type="entry name" value="IG"/>
    <property type="match status" value="1"/>
</dbReference>
<evidence type="ECO:0000256" key="12">
    <source>
        <dbReference type="SAM" id="SignalP"/>
    </source>
</evidence>
<dbReference type="Pfam" id="PF07686">
    <property type="entry name" value="V-set"/>
    <property type="match status" value="1"/>
</dbReference>
<evidence type="ECO:0000256" key="7">
    <source>
        <dbReference type="ARBA" id="ARBA00023136"/>
    </source>
</evidence>
<dbReference type="InterPro" id="IPR013106">
    <property type="entry name" value="Ig_V-set"/>
</dbReference>
<keyword evidence="9" id="KW-0325">Glycoprotein</keyword>
<dbReference type="InterPro" id="IPR007110">
    <property type="entry name" value="Ig-like_dom"/>
</dbReference>
<dbReference type="GO" id="GO:0009986">
    <property type="term" value="C:cell surface"/>
    <property type="evidence" value="ECO:0007669"/>
    <property type="project" value="TreeGrafter"/>
</dbReference>
<dbReference type="GO" id="GO:0002250">
    <property type="term" value="P:adaptive immune response"/>
    <property type="evidence" value="ECO:0007669"/>
    <property type="project" value="UniProtKB-KW"/>
</dbReference>
<dbReference type="EMBL" id="WBMX01000060">
    <property type="protein sequence ID" value="NXC12262.1"/>
    <property type="molecule type" value="Genomic_DNA"/>
</dbReference>
<evidence type="ECO:0000256" key="10">
    <source>
        <dbReference type="ARBA" id="ARBA00023319"/>
    </source>
</evidence>
<name>A0A851L9W8_CORCR</name>
<keyword evidence="7 11" id="KW-0472">Membrane</keyword>
<dbReference type="SUPFAM" id="SSF48726">
    <property type="entry name" value="Immunoglobulin"/>
    <property type="match status" value="1"/>
</dbReference>
<dbReference type="Proteomes" id="UP000621168">
    <property type="component" value="Unassembled WGS sequence"/>
</dbReference>
<feature type="non-terminal residue" evidence="14">
    <location>
        <position position="200"/>
    </location>
</feature>
<evidence type="ECO:0000313" key="14">
    <source>
        <dbReference type="EMBL" id="NXC12262.1"/>
    </source>
</evidence>
<sequence>YLCIPVSFFLGFCANVLSSQTPRHILGHTNNKTEILCELKNEHTGVYWYRWSQERQNFEFLLFSNSLGKATYGTNISQDKFSVHGMSSHTSFSLHISHLHASDNGIYYCSISQSSQLFLGRGTRLSVVDVLSLKTTEAPLSTKPVQCITKSKAAGEKDACSPVVWVPLAVSILVLLLSLVPTVHRFHRLRRRLWLRVHRQ</sequence>
<dbReference type="GO" id="GO:0015026">
    <property type="term" value="F:coreceptor activity"/>
    <property type="evidence" value="ECO:0007669"/>
    <property type="project" value="InterPro"/>
</dbReference>
<dbReference type="Gene3D" id="2.60.40.10">
    <property type="entry name" value="Immunoglobulins"/>
    <property type="match status" value="1"/>
</dbReference>
<dbReference type="PANTHER" id="PTHR11292:SF7">
    <property type="entry name" value="T-CELL SURFACE GLYCOPROTEIN CD8 BETA CHAIN-RELATED"/>
    <property type="match status" value="1"/>
</dbReference>
<evidence type="ECO:0000256" key="5">
    <source>
        <dbReference type="ARBA" id="ARBA00022989"/>
    </source>
</evidence>
<evidence type="ECO:0000256" key="2">
    <source>
        <dbReference type="ARBA" id="ARBA00022692"/>
    </source>
</evidence>
<dbReference type="InterPro" id="IPR042414">
    <property type="entry name" value="CD8B"/>
</dbReference>
<protein>
    <submittedName>
        <fullName evidence="14">CD8B protein</fullName>
    </submittedName>
</protein>
<proteinExistence type="predicted"/>
<comment type="subcellular location">
    <subcellularLocation>
        <location evidence="1">Membrane</location>
        <topology evidence="1">Single-pass type I membrane protein</topology>
    </subcellularLocation>
</comment>
<dbReference type="InterPro" id="IPR013783">
    <property type="entry name" value="Ig-like_fold"/>
</dbReference>
<evidence type="ECO:0000256" key="9">
    <source>
        <dbReference type="ARBA" id="ARBA00023180"/>
    </source>
</evidence>
<feature type="signal peptide" evidence="12">
    <location>
        <begin position="1"/>
        <end position="18"/>
    </location>
</feature>
<feature type="transmembrane region" description="Helical" evidence="11">
    <location>
        <begin position="164"/>
        <end position="183"/>
    </location>
</feature>
<keyword evidence="8" id="KW-1015">Disulfide bond</keyword>
<gene>
    <name evidence="14" type="primary">Cd8b</name>
    <name evidence="14" type="ORF">CORCRI_R05106</name>
</gene>
<dbReference type="PANTHER" id="PTHR11292">
    <property type="entry name" value="T-CELL SURFACE GLYCOPROTEIN CD8 BETA CHAIN"/>
    <property type="match status" value="1"/>
</dbReference>
<dbReference type="GO" id="GO:0050776">
    <property type="term" value="P:regulation of immune response"/>
    <property type="evidence" value="ECO:0007669"/>
    <property type="project" value="InterPro"/>
</dbReference>
<evidence type="ECO:0000259" key="13">
    <source>
        <dbReference type="PROSITE" id="PS50835"/>
    </source>
</evidence>
<evidence type="ECO:0000256" key="8">
    <source>
        <dbReference type="ARBA" id="ARBA00023157"/>
    </source>
</evidence>
<keyword evidence="3 12" id="KW-0732">Signal</keyword>
<dbReference type="GO" id="GO:0016020">
    <property type="term" value="C:membrane"/>
    <property type="evidence" value="ECO:0007669"/>
    <property type="project" value="UniProtKB-SubCell"/>
</dbReference>
<feature type="non-terminal residue" evidence="14">
    <location>
        <position position="1"/>
    </location>
</feature>
<dbReference type="InterPro" id="IPR036179">
    <property type="entry name" value="Ig-like_dom_sf"/>
</dbReference>
<dbReference type="GO" id="GO:0042288">
    <property type="term" value="F:MHC class I protein binding"/>
    <property type="evidence" value="ECO:0007669"/>
    <property type="project" value="InterPro"/>
</dbReference>
<keyword evidence="10" id="KW-0393">Immunoglobulin domain</keyword>
<organism evidence="14 15">
    <name type="scientific">Corythaeola cristata</name>
    <name type="common">Great blue turaco</name>
    <dbReference type="NCBI Taxonomy" id="103954"/>
    <lineage>
        <taxon>Eukaryota</taxon>
        <taxon>Metazoa</taxon>
        <taxon>Chordata</taxon>
        <taxon>Craniata</taxon>
        <taxon>Vertebrata</taxon>
        <taxon>Euteleostomi</taxon>
        <taxon>Archelosauria</taxon>
        <taxon>Archosauria</taxon>
        <taxon>Dinosauria</taxon>
        <taxon>Saurischia</taxon>
        <taxon>Theropoda</taxon>
        <taxon>Coelurosauria</taxon>
        <taxon>Aves</taxon>
        <taxon>Neognathae</taxon>
        <taxon>Neoaves</taxon>
        <taxon>Otidimorphae</taxon>
        <taxon>Musophagiformes</taxon>
        <taxon>Musophagidae</taxon>
        <taxon>Corythaeola</taxon>
    </lineage>
</organism>
<accession>A0A851L9W8</accession>
<keyword evidence="5 11" id="KW-1133">Transmembrane helix</keyword>
<dbReference type="PROSITE" id="PS50835">
    <property type="entry name" value="IG_LIKE"/>
    <property type="match status" value="1"/>
</dbReference>
<evidence type="ECO:0000256" key="11">
    <source>
        <dbReference type="SAM" id="Phobius"/>
    </source>
</evidence>
<keyword evidence="15" id="KW-1185">Reference proteome</keyword>
<dbReference type="OrthoDB" id="9394844at2759"/>
<dbReference type="InterPro" id="IPR003599">
    <property type="entry name" value="Ig_sub"/>
</dbReference>
<dbReference type="AlphaFoldDB" id="A0A851L9W8"/>
<reference evidence="14" key="1">
    <citation type="submission" date="2019-09" db="EMBL/GenBank/DDBJ databases">
        <title>Bird 10,000 Genomes (B10K) Project - Family phase.</title>
        <authorList>
            <person name="Zhang G."/>
        </authorList>
    </citation>
    <scope>NUCLEOTIDE SEQUENCE</scope>
    <source>
        <strain evidence="14">B10K-CU-031-40</strain>
    </source>
</reference>
<evidence type="ECO:0000256" key="3">
    <source>
        <dbReference type="ARBA" id="ARBA00022729"/>
    </source>
</evidence>
<feature type="domain" description="Ig-like" evidence="13">
    <location>
        <begin position="27"/>
        <end position="126"/>
    </location>
</feature>
<evidence type="ECO:0000256" key="4">
    <source>
        <dbReference type="ARBA" id="ARBA00022859"/>
    </source>
</evidence>